<dbReference type="EMBL" id="MU003509">
    <property type="protein sequence ID" value="KAF2470160.1"/>
    <property type="molecule type" value="Genomic_DNA"/>
</dbReference>
<proteinExistence type="predicted"/>
<accession>A0ACB6QTE9</accession>
<keyword evidence="2" id="KW-1185">Reference proteome</keyword>
<protein>
    <submittedName>
        <fullName evidence="1">Uncharacterized protein</fullName>
    </submittedName>
</protein>
<sequence>MSSNFHKFLGCSIVKWDGTPIVATGQPRIRVAPLSRVQIRQPNSRFFSLTTTPRNSNISSYSTQTMSLPKLVRFLLNPSHKLDNFSPYLQNYLQSSPLTLIIEVFSACLASITLRFQGLPFRDIWRNFSHLLNRIEENYADNLHSSIGTARARLFFSTTWTSWMIFLGVRCQPSSFSQCRGFGCWPDRLFFWANILSTIPILIPLFKKKLVLGEMWTPLKSFNSDLEHHNISTQAVDKIYHWTENLAIWLHVIILLYPFRNFLSSFMRHPWLVVKYYISFYTWAFFAVLISFSLAAIFGFIIFHAPGYVLQRDPYTREASTFKIILTGGVASLCYASLLRLFRARCVSFTVWAFSDAAIWAGFEGLVAWVVMMNQDSFGEFMHRESYEKEKRKRGENAKLDLGAEEGKGNEESGKVDDIARLGTEARMWEQRRQLRAGEKCVIVGT</sequence>
<dbReference type="Proteomes" id="UP000799755">
    <property type="component" value="Unassembled WGS sequence"/>
</dbReference>
<reference evidence="1" key="1">
    <citation type="journal article" date="2020" name="Stud. Mycol.">
        <title>101 Dothideomycetes genomes: a test case for predicting lifestyles and emergence of pathogens.</title>
        <authorList>
            <person name="Haridas S."/>
            <person name="Albert R."/>
            <person name="Binder M."/>
            <person name="Bloem J."/>
            <person name="Labutti K."/>
            <person name="Salamov A."/>
            <person name="Andreopoulos B."/>
            <person name="Baker S."/>
            <person name="Barry K."/>
            <person name="Bills G."/>
            <person name="Bluhm B."/>
            <person name="Cannon C."/>
            <person name="Castanera R."/>
            <person name="Culley D."/>
            <person name="Daum C."/>
            <person name="Ezra D."/>
            <person name="Gonzalez J."/>
            <person name="Henrissat B."/>
            <person name="Kuo A."/>
            <person name="Liang C."/>
            <person name="Lipzen A."/>
            <person name="Lutzoni F."/>
            <person name="Magnuson J."/>
            <person name="Mondo S."/>
            <person name="Nolan M."/>
            <person name="Ohm R."/>
            <person name="Pangilinan J."/>
            <person name="Park H.-J."/>
            <person name="Ramirez L."/>
            <person name="Alfaro M."/>
            <person name="Sun H."/>
            <person name="Tritt A."/>
            <person name="Yoshinaga Y."/>
            <person name="Zwiers L.-H."/>
            <person name="Turgeon B."/>
            <person name="Goodwin S."/>
            <person name="Spatafora J."/>
            <person name="Crous P."/>
            <person name="Grigoriev I."/>
        </authorList>
    </citation>
    <scope>NUCLEOTIDE SEQUENCE</scope>
    <source>
        <strain evidence="1">ATCC 200398</strain>
    </source>
</reference>
<organism evidence="1 2">
    <name type="scientific">Lindgomyces ingoldianus</name>
    <dbReference type="NCBI Taxonomy" id="673940"/>
    <lineage>
        <taxon>Eukaryota</taxon>
        <taxon>Fungi</taxon>
        <taxon>Dikarya</taxon>
        <taxon>Ascomycota</taxon>
        <taxon>Pezizomycotina</taxon>
        <taxon>Dothideomycetes</taxon>
        <taxon>Pleosporomycetidae</taxon>
        <taxon>Pleosporales</taxon>
        <taxon>Lindgomycetaceae</taxon>
        <taxon>Lindgomyces</taxon>
    </lineage>
</organism>
<evidence type="ECO:0000313" key="1">
    <source>
        <dbReference type="EMBL" id="KAF2470160.1"/>
    </source>
</evidence>
<gene>
    <name evidence="1" type="ORF">BDR25DRAFT_355870</name>
</gene>
<evidence type="ECO:0000313" key="2">
    <source>
        <dbReference type="Proteomes" id="UP000799755"/>
    </source>
</evidence>
<name>A0ACB6QTE9_9PLEO</name>
<comment type="caution">
    <text evidence="1">The sequence shown here is derived from an EMBL/GenBank/DDBJ whole genome shotgun (WGS) entry which is preliminary data.</text>
</comment>